<proteinExistence type="predicted"/>
<reference evidence="2 3" key="1">
    <citation type="submission" date="2023-07" db="EMBL/GenBank/DDBJ databases">
        <title>Sorghum-associated microbial communities from plants grown in Nebraska, USA.</title>
        <authorList>
            <person name="Schachtman D."/>
        </authorList>
    </citation>
    <scope>NUCLEOTIDE SEQUENCE [LARGE SCALE GENOMIC DNA]</scope>
    <source>
        <strain evidence="2 3">3262</strain>
    </source>
</reference>
<dbReference type="Pfam" id="PF14088">
    <property type="entry name" value="DUF4268"/>
    <property type="match status" value="1"/>
</dbReference>
<sequence>MYSKDQASQMRQAFWAAFGRYIAPQLSADGLKTNWINYKTGIKHLNFKMQADNRSAYIAIEIAHPDAGIQELIFEQFKELKNVLHTSLNEEWEWQLHTHDENGKTVSRIVKTMPGVSIFNRDHWPALISFFKPRIIALDEFWSVAQYSFELFK</sequence>
<dbReference type="RefSeq" id="WP_310097674.1">
    <property type="nucleotide sequence ID" value="NZ_JAVDUU010000003.1"/>
</dbReference>
<dbReference type="GO" id="GO:0008237">
    <property type="term" value="F:metallopeptidase activity"/>
    <property type="evidence" value="ECO:0007669"/>
    <property type="project" value="UniProtKB-KW"/>
</dbReference>
<dbReference type="EMBL" id="JAVDUU010000003">
    <property type="protein sequence ID" value="MDR6943440.1"/>
    <property type="molecule type" value="Genomic_DNA"/>
</dbReference>
<evidence type="ECO:0000313" key="3">
    <source>
        <dbReference type="Proteomes" id="UP001247620"/>
    </source>
</evidence>
<dbReference type="Proteomes" id="UP001247620">
    <property type="component" value="Unassembled WGS sequence"/>
</dbReference>
<feature type="domain" description="DUF4268" evidence="1">
    <location>
        <begin position="10"/>
        <end position="143"/>
    </location>
</feature>
<dbReference type="InterPro" id="IPR025364">
    <property type="entry name" value="DUF4268"/>
</dbReference>
<protein>
    <submittedName>
        <fullName evidence="2">Zn-dependent metalloprotease</fullName>
    </submittedName>
</protein>
<organism evidence="2 3">
    <name type="scientific">Mucilaginibacter pocheonensis</name>
    <dbReference type="NCBI Taxonomy" id="398050"/>
    <lineage>
        <taxon>Bacteria</taxon>
        <taxon>Pseudomonadati</taxon>
        <taxon>Bacteroidota</taxon>
        <taxon>Sphingobacteriia</taxon>
        <taxon>Sphingobacteriales</taxon>
        <taxon>Sphingobacteriaceae</taxon>
        <taxon>Mucilaginibacter</taxon>
    </lineage>
</organism>
<gene>
    <name evidence="2" type="ORF">J2W55_003293</name>
</gene>
<comment type="caution">
    <text evidence="2">The sequence shown here is derived from an EMBL/GenBank/DDBJ whole genome shotgun (WGS) entry which is preliminary data.</text>
</comment>
<keyword evidence="2" id="KW-0482">Metalloprotease</keyword>
<keyword evidence="3" id="KW-1185">Reference proteome</keyword>
<evidence type="ECO:0000313" key="2">
    <source>
        <dbReference type="EMBL" id="MDR6943440.1"/>
    </source>
</evidence>
<keyword evidence="2" id="KW-0378">Hydrolase</keyword>
<name>A0ABU1TF07_9SPHI</name>
<keyword evidence="2" id="KW-0645">Protease</keyword>
<accession>A0ABU1TF07</accession>
<evidence type="ECO:0000259" key="1">
    <source>
        <dbReference type="Pfam" id="PF14088"/>
    </source>
</evidence>